<evidence type="ECO:0000313" key="12">
    <source>
        <dbReference type="Proteomes" id="UP000035067"/>
    </source>
</evidence>
<keyword evidence="3" id="KW-0602">Photosynthesis</keyword>
<evidence type="ECO:0000256" key="1">
    <source>
        <dbReference type="ARBA" id="ARBA00004526"/>
    </source>
</evidence>
<dbReference type="Gene3D" id="3.30.2050.10">
    <property type="entry name" value="photosynthetic oxygen evolving center domain"/>
    <property type="match status" value="1"/>
</dbReference>
<evidence type="ECO:0000256" key="6">
    <source>
        <dbReference type="ARBA" id="ARBA00023276"/>
    </source>
</evidence>
<accession>A0A0G2IWD6</accession>
<comment type="similarity">
    <text evidence="2">Belongs to the PsbO family.</text>
</comment>
<protein>
    <recommendedName>
        <fullName evidence="7">Photosystem II extrinsic protein O</fullName>
    </recommendedName>
    <alternativeName>
        <fullName evidence="8">Photosystem II manganese-stabilizing polypeptide</fullName>
    </alternativeName>
</protein>
<dbReference type="Pfam" id="PF01716">
    <property type="entry name" value="MSP"/>
    <property type="match status" value="1"/>
</dbReference>
<evidence type="ECO:0000256" key="7">
    <source>
        <dbReference type="ARBA" id="ARBA00039796"/>
    </source>
</evidence>
<dbReference type="PANTHER" id="PTHR34058">
    <property type="entry name" value="OXYGEN-EVOLVING ENHANCER PROTEIN 1-2, CHLOROPLASTIC"/>
    <property type="match status" value="1"/>
</dbReference>
<dbReference type="GO" id="GO:0009654">
    <property type="term" value="C:photosystem II oxygen evolving complex"/>
    <property type="evidence" value="ECO:0007669"/>
    <property type="project" value="InterPro"/>
</dbReference>
<dbReference type="SUPFAM" id="SSF56925">
    <property type="entry name" value="OMPA-like"/>
    <property type="match status" value="1"/>
</dbReference>
<proteinExistence type="inferred from homology"/>
<dbReference type="EMBL" id="JXQG01000023">
    <property type="protein sequence ID" value="KKZ12336.1"/>
    <property type="molecule type" value="Genomic_DNA"/>
</dbReference>
<keyword evidence="6" id="KW-0604">Photosystem II</keyword>
<dbReference type="InterPro" id="IPR002628">
    <property type="entry name" value="PsbO"/>
</dbReference>
<comment type="function">
    <text evidence="9">One of the extrinsic, lumenal subunits of photosystem II (PSII), which stabilize and protect the oxygen-evolving complex. PSII is a light-driven water plastoquinone oxidoreductase, using light energy to abstract electrons from H(2)O, generating a proton gradient subsequently used for ATP formation. Required for dimerization of PSII and for binding of PsbQ to PSII.</text>
</comment>
<organism evidence="11 12">
    <name type="scientific">Candidatus Synechococcus spongiarum SP3</name>
    <dbReference type="NCBI Taxonomy" id="1604020"/>
    <lineage>
        <taxon>Bacteria</taxon>
        <taxon>Bacillati</taxon>
        <taxon>Cyanobacteriota</taxon>
        <taxon>Cyanophyceae</taxon>
        <taxon>Synechococcales</taxon>
        <taxon>Synechococcaceae</taxon>
        <taxon>Synechococcus</taxon>
    </lineage>
</organism>
<dbReference type="GO" id="GO:0010207">
    <property type="term" value="P:photosystem II assembly"/>
    <property type="evidence" value="ECO:0007669"/>
    <property type="project" value="InterPro"/>
</dbReference>
<evidence type="ECO:0000313" key="11">
    <source>
        <dbReference type="EMBL" id="KKZ12336.1"/>
    </source>
</evidence>
<feature type="chain" id="PRO_5002545948" description="Photosystem II extrinsic protein O" evidence="10">
    <location>
        <begin position="21"/>
        <end position="272"/>
    </location>
</feature>
<comment type="caution">
    <text evidence="11">The sequence shown here is derived from an EMBL/GenBank/DDBJ whole genome shotgun (WGS) entry which is preliminary data.</text>
</comment>
<evidence type="ECO:0000256" key="10">
    <source>
        <dbReference type="SAM" id="SignalP"/>
    </source>
</evidence>
<dbReference type="PROSITE" id="PS51257">
    <property type="entry name" value="PROKAR_LIPOPROTEIN"/>
    <property type="match status" value="1"/>
</dbReference>
<keyword evidence="10" id="KW-0732">Signal</keyword>
<evidence type="ECO:0000256" key="8">
    <source>
        <dbReference type="ARBA" id="ARBA00043037"/>
    </source>
</evidence>
<sequence length="272" mass="29438">MRFRPLVAAVLALCLIFVTACGGDAKAKTRAGLTYDEIRNTGLANDCFTVDESARGAIPLDPEASYQFTSVCMHPSSVQVLVEPVNKRQEPRFVDGKILTRYTSSLDEVFGDLTVADDQVTFSEKGGMDFQLITVIMPGGEEVPFVFSSKDLVATAPGEAITTSTDFEGSYIVPSYRTSNFLDPKGRGLTTGYGSAVGLVPVGASEELERENVKRYLESEGMLSLSITRVDGETSEFSGLFTALQKSDTDMGSKEPLELKITGEFYGRVDKA</sequence>
<dbReference type="GO" id="GO:0042549">
    <property type="term" value="P:photosystem II stabilization"/>
    <property type="evidence" value="ECO:0007669"/>
    <property type="project" value="InterPro"/>
</dbReference>
<dbReference type="GO" id="GO:0010242">
    <property type="term" value="F:oxygen evolving activity"/>
    <property type="evidence" value="ECO:0007669"/>
    <property type="project" value="InterPro"/>
</dbReference>
<dbReference type="Proteomes" id="UP000035067">
    <property type="component" value="Unassembled WGS sequence"/>
</dbReference>
<evidence type="ECO:0000256" key="5">
    <source>
        <dbReference type="ARBA" id="ARBA00023136"/>
    </source>
</evidence>
<dbReference type="AlphaFoldDB" id="A0A0G2IWD6"/>
<dbReference type="Gene3D" id="2.40.160.30">
    <property type="entry name" value="Photosystem II, cytochrome c-550 precursor"/>
    <property type="match status" value="1"/>
</dbReference>
<feature type="signal peptide" evidence="10">
    <location>
        <begin position="1"/>
        <end position="20"/>
    </location>
</feature>
<evidence type="ECO:0000256" key="3">
    <source>
        <dbReference type="ARBA" id="ARBA00022531"/>
    </source>
</evidence>
<name>A0A0G2IWD6_9SYNE</name>
<gene>
    <name evidence="11" type="ORF">TE42_04985</name>
</gene>
<evidence type="ECO:0000256" key="2">
    <source>
        <dbReference type="ARBA" id="ARBA00009838"/>
    </source>
</evidence>
<keyword evidence="5" id="KW-0472">Membrane</keyword>
<dbReference type="GO" id="GO:0031676">
    <property type="term" value="C:plasma membrane-derived thylakoid membrane"/>
    <property type="evidence" value="ECO:0007669"/>
    <property type="project" value="UniProtKB-SubCell"/>
</dbReference>
<evidence type="ECO:0000256" key="4">
    <source>
        <dbReference type="ARBA" id="ARBA00023078"/>
    </source>
</evidence>
<evidence type="ECO:0000256" key="9">
    <source>
        <dbReference type="ARBA" id="ARBA00046136"/>
    </source>
</evidence>
<dbReference type="PATRIC" id="fig|1604020.3.peg.565"/>
<reference evidence="11 12" key="1">
    <citation type="submission" date="2015-01" db="EMBL/GenBank/DDBJ databases">
        <title>Lifestyle Evolution in Cyanobacterial Symbionts of Sponges.</title>
        <authorList>
            <person name="Burgsdorf I."/>
            <person name="Slaby B.M."/>
            <person name="Handley K.M."/>
            <person name="Haber M."/>
            <person name="Blom J."/>
            <person name="Marshall C.W."/>
            <person name="Gilbert J.A."/>
            <person name="Hentschel U."/>
            <person name="Steindler L."/>
        </authorList>
    </citation>
    <scope>NUCLEOTIDE SEQUENCE [LARGE SCALE GENOMIC DNA]</scope>
    <source>
        <strain evidence="11">SP3</strain>
    </source>
</reference>
<comment type="subcellular location">
    <subcellularLocation>
        <location evidence="1">Cellular thylakoid membrane</location>
        <topology evidence="1">Peripheral membrane protein</topology>
        <orientation evidence="1">Lumenal side</orientation>
    </subcellularLocation>
</comment>
<dbReference type="InterPro" id="IPR011250">
    <property type="entry name" value="OMP/PagP_B-barrel"/>
</dbReference>
<keyword evidence="4" id="KW-0793">Thylakoid</keyword>